<sequence length="129" mass="14312">MWFSAAIAVASGGALGALSRFGTVFLSQTLLKTRFPVGTLLVNCLGSFLIGLLMHLFLERYADQAHWRLFWVVGFLGAYTTFSSYAWETWVLYENGQWLGAVLNIMLNNCMTLLLVLIGIQSGRWLGGV</sequence>
<keyword evidence="3" id="KW-0997">Cell inner membrane</keyword>
<reference evidence="13 14" key="1">
    <citation type="submission" date="2018-12" db="EMBL/GenBank/DDBJ databases">
        <title>Legionella sp,whole genome shotgun sequence.</title>
        <authorList>
            <person name="Wu H."/>
        </authorList>
    </citation>
    <scope>NUCLEOTIDE SEQUENCE [LARGE SCALE GENOMIC DNA]</scope>
    <source>
        <strain evidence="14">km714</strain>
    </source>
</reference>
<dbReference type="HAMAP" id="MF_00454">
    <property type="entry name" value="FluC"/>
    <property type="match status" value="1"/>
</dbReference>
<dbReference type="NCBIfam" id="TIGR00494">
    <property type="entry name" value="crcB"/>
    <property type="match status" value="1"/>
</dbReference>
<evidence type="ECO:0000256" key="11">
    <source>
        <dbReference type="ARBA" id="ARBA00035585"/>
    </source>
</evidence>
<keyword evidence="2 12" id="KW-1003">Cell membrane</keyword>
<proteinExistence type="inferred from homology"/>
<evidence type="ECO:0000313" key="14">
    <source>
        <dbReference type="Proteomes" id="UP000288012"/>
    </source>
</evidence>
<keyword evidence="14" id="KW-1185">Reference proteome</keyword>
<evidence type="ECO:0000256" key="5">
    <source>
        <dbReference type="ARBA" id="ARBA00022989"/>
    </source>
</evidence>
<dbReference type="AlphaFoldDB" id="A0A433JJ50"/>
<keyword evidence="5 12" id="KW-1133">Transmembrane helix</keyword>
<keyword evidence="4 12" id="KW-0812">Transmembrane</keyword>
<evidence type="ECO:0000313" key="13">
    <source>
        <dbReference type="EMBL" id="RUQ88067.1"/>
    </source>
</evidence>
<evidence type="ECO:0000256" key="4">
    <source>
        <dbReference type="ARBA" id="ARBA00022692"/>
    </source>
</evidence>
<feature type="binding site" evidence="12">
    <location>
        <position position="80"/>
    </location>
    <ligand>
        <name>Na(+)</name>
        <dbReference type="ChEBI" id="CHEBI:29101"/>
        <note>structural</note>
    </ligand>
</feature>
<name>A0A433JJ50_9GAMM</name>
<comment type="caution">
    <text evidence="13">The sequence shown here is derived from an EMBL/GenBank/DDBJ whole genome shotgun (WGS) entry which is preliminary data.</text>
</comment>
<feature type="binding site" evidence="12">
    <location>
        <position position="77"/>
    </location>
    <ligand>
        <name>Na(+)</name>
        <dbReference type="ChEBI" id="CHEBI:29101"/>
        <note>structural</note>
    </ligand>
</feature>
<evidence type="ECO:0000256" key="10">
    <source>
        <dbReference type="ARBA" id="ARBA00035120"/>
    </source>
</evidence>
<feature type="transmembrane region" description="Helical" evidence="12">
    <location>
        <begin position="69"/>
        <end position="87"/>
    </location>
</feature>
<dbReference type="RefSeq" id="WP_126954659.1">
    <property type="nucleotide sequence ID" value="NZ_RZGR01000015.1"/>
</dbReference>
<dbReference type="Proteomes" id="UP000288012">
    <property type="component" value="Unassembled WGS sequence"/>
</dbReference>
<dbReference type="OrthoDB" id="9806299at2"/>
<keyword evidence="9 12" id="KW-0407">Ion channel</keyword>
<evidence type="ECO:0000256" key="9">
    <source>
        <dbReference type="ARBA" id="ARBA00023303"/>
    </source>
</evidence>
<comment type="function">
    <text evidence="12">Fluoride-specific ion channel. Important for reducing fluoride concentration in the cell, thus reducing its toxicity.</text>
</comment>
<dbReference type="EMBL" id="RZGR01000015">
    <property type="protein sequence ID" value="RUQ88067.1"/>
    <property type="molecule type" value="Genomic_DNA"/>
</dbReference>
<keyword evidence="12" id="KW-0813">Transport</keyword>
<feature type="transmembrane region" description="Helical" evidence="12">
    <location>
        <begin position="99"/>
        <end position="120"/>
    </location>
</feature>
<dbReference type="GO" id="GO:0046872">
    <property type="term" value="F:metal ion binding"/>
    <property type="evidence" value="ECO:0007669"/>
    <property type="project" value="UniProtKB-KW"/>
</dbReference>
<dbReference type="PANTHER" id="PTHR28259">
    <property type="entry name" value="FLUORIDE EXPORT PROTEIN 1-RELATED"/>
    <property type="match status" value="1"/>
</dbReference>
<accession>A0A433JJ50</accession>
<keyword evidence="7 12" id="KW-0406">Ion transport</keyword>
<dbReference type="GO" id="GO:0062054">
    <property type="term" value="F:fluoride channel activity"/>
    <property type="evidence" value="ECO:0007669"/>
    <property type="project" value="UniProtKB-UniRule"/>
</dbReference>
<gene>
    <name evidence="12 13" type="primary">crcB</name>
    <name evidence="12" type="synonym">fluC</name>
    <name evidence="13" type="ORF">EKM59_06365</name>
</gene>
<evidence type="ECO:0000256" key="7">
    <source>
        <dbReference type="ARBA" id="ARBA00023065"/>
    </source>
</evidence>
<evidence type="ECO:0000256" key="1">
    <source>
        <dbReference type="ARBA" id="ARBA00004651"/>
    </source>
</evidence>
<evidence type="ECO:0000256" key="6">
    <source>
        <dbReference type="ARBA" id="ARBA00023053"/>
    </source>
</evidence>
<evidence type="ECO:0000256" key="12">
    <source>
        <dbReference type="HAMAP-Rule" id="MF_00454"/>
    </source>
</evidence>
<comment type="similarity">
    <text evidence="10 12">Belongs to the fluoride channel Fluc/FEX (TC 1.A.43) family.</text>
</comment>
<comment type="activity regulation">
    <text evidence="12">Na(+) is not transported, but it plays an essential structural role and its presence is essential for fluoride channel function.</text>
</comment>
<evidence type="ECO:0000256" key="2">
    <source>
        <dbReference type="ARBA" id="ARBA00022475"/>
    </source>
</evidence>
<dbReference type="InterPro" id="IPR003691">
    <property type="entry name" value="FluC"/>
</dbReference>
<dbReference type="GO" id="GO:0140114">
    <property type="term" value="P:cellular detoxification of fluoride"/>
    <property type="evidence" value="ECO:0007669"/>
    <property type="project" value="UniProtKB-UniRule"/>
</dbReference>
<dbReference type="PANTHER" id="PTHR28259:SF1">
    <property type="entry name" value="FLUORIDE EXPORT PROTEIN 1-RELATED"/>
    <property type="match status" value="1"/>
</dbReference>
<evidence type="ECO:0000256" key="3">
    <source>
        <dbReference type="ARBA" id="ARBA00022519"/>
    </source>
</evidence>
<keyword evidence="12" id="KW-0479">Metal-binding</keyword>
<protein>
    <recommendedName>
        <fullName evidence="12">Fluoride-specific ion channel FluC</fullName>
    </recommendedName>
</protein>
<keyword evidence="8 12" id="KW-0472">Membrane</keyword>
<keyword evidence="6 12" id="KW-0915">Sodium</keyword>
<comment type="catalytic activity">
    <reaction evidence="11">
        <text>fluoride(in) = fluoride(out)</text>
        <dbReference type="Rhea" id="RHEA:76159"/>
        <dbReference type="ChEBI" id="CHEBI:17051"/>
    </reaction>
    <physiologicalReaction direction="left-to-right" evidence="11">
        <dbReference type="Rhea" id="RHEA:76160"/>
    </physiologicalReaction>
</comment>
<dbReference type="GO" id="GO:0005886">
    <property type="term" value="C:plasma membrane"/>
    <property type="evidence" value="ECO:0007669"/>
    <property type="project" value="UniProtKB-SubCell"/>
</dbReference>
<dbReference type="Pfam" id="PF02537">
    <property type="entry name" value="CRCB"/>
    <property type="match status" value="1"/>
</dbReference>
<evidence type="ECO:0000256" key="8">
    <source>
        <dbReference type="ARBA" id="ARBA00023136"/>
    </source>
</evidence>
<organism evidence="13 14">
    <name type="scientific">Legionella septentrionalis</name>
    <dbReference type="NCBI Taxonomy" id="2498109"/>
    <lineage>
        <taxon>Bacteria</taxon>
        <taxon>Pseudomonadati</taxon>
        <taxon>Pseudomonadota</taxon>
        <taxon>Gammaproteobacteria</taxon>
        <taxon>Legionellales</taxon>
        <taxon>Legionellaceae</taxon>
        <taxon>Legionella</taxon>
    </lineage>
</organism>
<comment type="subcellular location">
    <subcellularLocation>
        <location evidence="1 12">Cell membrane</location>
        <topology evidence="1 12">Multi-pass membrane protein</topology>
    </subcellularLocation>
</comment>
<feature type="transmembrane region" description="Helical" evidence="12">
    <location>
        <begin position="40"/>
        <end position="57"/>
    </location>
</feature>